<organism evidence="1 2">
    <name type="scientific">Pyrococcus abyssi (strain GE5 / Orsay)</name>
    <dbReference type="NCBI Taxonomy" id="272844"/>
    <lineage>
        <taxon>Archaea</taxon>
        <taxon>Methanobacteriati</taxon>
        <taxon>Methanobacteriota</taxon>
        <taxon>Thermococci</taxon>
        <taxon>Thermococcales</taxon>
        <taxon>Thermococcaceae</taxon>
        <taxon>Pyrococcus</taxon>
    </lineage>
</organism>
<comment type="miscellaneous">
    <text evidence="1">The sequence shown here is derived from an EMBL/GenBank/DDBJ third party annotation (TPA) entry.</text>
</comment>
<dbReference type="EMBL" id="HE613800">
    <property type="protein sequence ID" value="CCE70238.1"/>
    <property type="molecule type" value="Genomic_DNA"/>
</dbReference>
<dbReference type="AlphaFoldDB" id="G8ZH43"/>
<protein>
    <submittedName>
        <fullName evidence="1">Uncharacterized protein</fullName>
    </submittedName>
</protein>
<evidence type="ECO:0000313" key="2">
    <source>
        <dbReference type="Proteomes" id="UP000009139"/>
    </source>
</evidence>
<proteinExistence type="predicted"/>
<sequence length="45" mass="5279">MRKLVVLQNENKIRIISREEAFKRAERIKKENELLYGVPPTGVLV</sequence>
<dbReference type="Proteomes" id="UP000009139">
    <property type="component" value="Chromosome"/>
</dbReference>
<name>G8ZH43_PYRAB</name>
<evidence type="ECO:0000313" key="1">
    <source>
        <dbReference type="EMBL" id="CCE70238.1"/>
    </source>
</evidence>
<gene>
    <name evidence="1" type="ordered locus">PAB1804.1n</name>
</gene>
<reference evidence="1 2" key="1">
    <citation type="journal article" date="2012" name="Curr. Microbiol.">
        <title>Re-annotation of two hyperthermophilic archaea Pyrococcus abyssi GE5 and Pyrococcus furiosus DSM 3638.</title>
        <authorList>
            <person name="Gao J."/>
            <person name="Wang J."/>
        </authorList>
    </citation>
    <scope>GENOME REANNOTATION</scope>
    <source>
        <strain evidence="2">GE5 / Orsay</strain>
    </source>
</reference>
<accession>G8ZH43</accession>
<dbReference type="RefSeq" id="WP_231845574.1">
    <property type="nucleotide sequence ID" value="NC_000868.1"/>
</dbReference>